<dbReference type="Gene3D" id="3.90.1140.10">
    <property type="entry name" value="Cyclic phosphodiesterase"/>
    <property type="match status" value="1"/>
</dbReference>
<dbReference type="EC" id="3.1.4.58" evidence="2"/>
<evidence type="ECO:0000256" key="1">
    <source>
        <dbReference type="ARBA" id="ARBA00022801"/>
    </source>
</evidence>
<evidence type="ECO:0000313" key="3">
    <source>
        <dbReference type="EMBL" id="MDQ0231227.1"/>
    </source>
</evidence>
<evidence type="ECO:0000256" key="2">
    <source>
        <dbReference type="HAMAP-Rule" id="MF_01940"/>
    </source>
</evidence>
<dbReference type="PANTHER" id="PTHR35561">
    <property type="entry name" value="RNA 2',3'-CYCLIC PHOSPHODIESTERASE"/>
    <property type="match status" value="1"/>
</dbReference>
<comment type="catalytic activity">
    <reaction evidence="2">
        <text>a 3'-end 2',3'-cyclophospho-ribonucleotide-RNA + H2O = a 3'-end 2'-phospho-ribonucleotide-RNA + H(+)</text>
        <dbReference type="Rhea" id="RHEA:11828"/>
        <dbReference type="Rhea" id="RHEA-COMP:10464"/>
        <dbReference type="Rhea" id="RHEA-COMP:17353"/>
        <dbReference type="ChEBI" id="CHEBI:15377"/>
        <dbReference type="ChEBI" id="CHEBI:15378"/>
        <dbReference type="ChEBI" id="CHEBI:83064"/>
        <dbReference type="ChEBI" id="CHEBI:173113"/>
        <dbReference type="EC" id="3.1.4.58"/>
    </reaction>
</comment>
<feature type="active site" description="Proton donor" evidence="2">
    <location>
        <position position="44"/>
    </location>
</feature>
<comment type="function">
    <text evidence="2">Hydrolyzes RNA 2',3'-cyclic phosphodiester to an RNA 2'-phosphomonoester.</text>
</comment>
<keyword evidence="4" id="KW-1185">Reference proteome</keyword>
<sequence>MNQHAHFFIAVPIKKAQKQQLHNWIIKNKEQLKFQSFVHEEDYHITLAFLGAVPSREQLINLSNRVRDIVSKIPRFELKIDMINVFGKRERPRIFWASVKESSHLQYLQREVFHACLEEGFSLDKKPFNPHITLARKWKADEPFSLTDWQQEFNLDISPFTVEEIHVYQTHLNRIPKYEAIEVLPLEN</sequence>
<keyword evidence="1 2" id="KW-0378">Hydrolase</keyword>
<keyword evidence="3" id="KW-0436">Ligase</keyword>
<comment type="similarity">
    <text evidence="2">Belongs to the 2H phosphoesterase superfamily. ThpR family.</text>
</comment>
<dbReference type="Proteomes" id="UP001234495">
    <property type="component" value="Unassembled WGS sequence"/>
</dbReference>
<protein>
    <recommendedName>
        <fullName evidence="2">RNA 2',3'-cyclic phosphodiesterase</fullName>
        <shortName evidence="2">RNA 2',3'-CPDase</shortName>
        <ecNumber evidence="2">3.1.4.58</ecNumber>
    </recommendedName>
</protein>
<evidence type="ECO:0000313" key="4">
    <source>
        <dbReference type="Proteomes" id="UP001234495"/>
    </source>
</evidence>
<dbReference type="SUPFAM" id="SSF55144">
    <property type="entry name" value="LigT-like"/>
    <property type="match status" value="1"/>
</dbReference>
<name>A0ABT9ZG23_9BACI</name>
<feature type="short sequence motif" description="HXTX 1" evidence="2">
    <location>
        <begin position="44"/>
        <end position="47"/>
    </location>
</feature>
<feature type="active site" description="Proton acceptor" evidence="2">
    <location>
        <position position="131"/>
    </location>
</feature>
<accession>A0ABT9ZG23</accession>
<dbReference type="Pfam" id="PF13563">
    <property type="entry name" value="2_5_RNA_ligase2"/>
    <property type="match status" value="1"/>
</dbReference>
<proteinExistence type="inferred from homology"/>
<feature type="short sequence motif" description="HXTX 2" evidence="2">
    <location>
        <begin position="131"/>
        <end position="134"/>
    </location>
</feature>
<dbReference type="InterPro" id="IPR009097">
    <property type="entry name" value="Cyclic_Pdiesterase"/>
</dbReference>
<dbReference type="GO" id="GO:0016874">
    <property type="term" value="F:ligase activity"/>
    <property type="evidence" value="ECO:0007669"/>
    <property type="project" value="UniProtKB-KW"/>
</dbReference>
<dbReference type="EMBL" id="JAUSUD010000010">
    <property type="protein sequence ID" value="MDQ0231227.1"/>
    <property type="molecule type" value="Genomic_DNA"/>
</dbReference>
<dbReference type="PANTHER" id="PTHR35561:SF1">
    <property type="entry name" value="RNA 2',3'-CYCLIC PHOSPHODIESTERASE"/>
    <property type="match status" value="1"/>
</dbReference>
<organism evidence="3 4">
    <name type="scientific">Metabacillus malikii</name>
    <dbReference type="NCBI Taxonomy" id="1504265"/>
    <lineage>
        <taxon>Bacteria</taxon>
        <taxon>Bacillati</taxon>
        <taxon>Bacillota</taxon>
        <taxon>Bacilli</taxon>
        <taxon>Bacillales</taxon>
        <taxon>Bacillaceae</taxon>
        <taxon>Metabacillus</taxon>
    </lineage>
</organism>
<reference evidence="3 4" key="1">
    <citation type="submission" date="2023-07" db="EMBL/GenBank/DDBJ databases">
        <title>Genomic Encyclopedia of Type Strains, Phase IV (KMG-IV): sequencing the most valuable type-strain genomes for metagenomic binning, comparative biology and taxonomic classification.</title>
        <authorList>
            <person name="Goeker M."/>
        </authorList>
    </citation>
    <scope>NUCLEOTIDE SEQUENCE [LARGE SCALE GENOMIC DNA]</scope>
    <source>
        <strain evidence="3 4">DSM 29005</strain>
    </source>
</reference>
<comment type="caution">
    <text evidence="3">The sequence shown here is derived from an EMBL/GenBank/DDBJ whole genome shotgun (WGS) entry which is preliminary data.</text>
</comment>
<dbReference type="NCBIfam" id="TIGR02258">
    <property type="entry name" value="2_5_ligase"/>
    <property type="match status" value="1"/>
</dbReference>
<dbReference type="InterPro" id="IPR004175">
    <property type="entry name" value="RNA_CPDase"/>
</dbReference>
<gene>
    <name evidence="3" type="ORF">J2S19_002489</name>
</gene>
<dbReference type="HAMAP" id="MF_01940">
    <property type="entry name" value="RNA_CPDase"/>
    <property type="match status" value="1"/>
</dbReference>